<dbReference type="GeneID" id="27677767"/>
<dbReference type="AlphaFoldDB" id="A0A0A2KEW9"/>
<dbReference type="OrthoDB" id="4357985at2759"/>
<reference evidence="2 3" key="1">
    <citation type="journal article" date="2015" name="Mol. Plant Microbe Interact.">
        <title>Genome, transcriptome, and functional analyses of Penicillium expansum provide new insights into secondary metabolism and pathogenicity.</title>
        <authorList>
            <person name="Ballester A.R."/>
            <person name="Marcet-Houben M."/>
            <person name="Levin E."/>
            <person name="Sela N."/>
            <person name="Selma-Lazaro C."/>
            <person name="Carmona L."/>
            <person name="Wisniewski M."/>
            <person name="Droby S."/>
            <person name="Gonzalez-Candelas L."/>
            <person name="Gabaldon T."/>
        </authorList>
    </citation>
    <scope>NUCLEOTIDE SEQUENCE [LARGE SCALE GENOMIC DNA]</scope>
    <source>
        <strain evidence="2 3">MD-8</strain>
    </source>
</reference>
<dbReference type="RefSeq" id="XP_016597678.1">
    <property type="nucleotide sequence ID" value="XM_016742348.1"/>
</dbReference>
<evidence type="ECO:0000313" key="2">
    <source>
        <dbReference type="EMBL" id="KGO55585.1"/>
    </source>
</evidence>
<keyword evidence="3" id="KW-1185">Reference proteome</keyword>
<feature type="compositionally biased region" description="Polar residues" evidence="1">
    <location>
        <begin position="110"/>
        <end position="122"/>
    </location>
</feature>
<comment type="caution">
    <text evidence="2">The sequence shown here is derived from an EMBL/GenBank/DDBJ whole genome shotgun (WGS) entry which is preliminary data.</text>
</comment>
<sequence>MVYTSDSDEYLQLLQIFQPSSEKHNSHAGTSAMQPPTSAVGQPPPLPSADWPLYDPSISYASTSLDPNCTVHTTIGLPTADNLYQNRMQSSSVMQQRATGVETEVHLSPGRTSTYAWSSPASPFTPGRSPANENNNEVDDVEPISAHSDPQNQELV</sequence>
<dbReference type="PhylomeDB" id="A0A0A2KEW9"/>
<feature type="compositionally biased region" description="Polar residues" evidence="1">
    <location>
        <begin position="27"/>
        <end position="40"/>
    </location>
</feature>
<evidence type="ECO:0000313" key="3">
    <source>
        <dbReference type="Proteomes" id="UP000030143"/>
    </source>
</evidence>
<accession>A0A0A2KEW9</accession>
<dbReference type="HOGENOM" id="CLU_1687244_0_0_1"/>
<name>A0A0A2KEW9_PENEN</name>
<feature type="region of interest" description="Disordered" evidence="1">
    <location>
        <begin position="17"/>
        <end position="51"/>
    </location>
</feature>
<proteinExistence type="predicted"/>
<feature type="region of interest" description="Disordered" evidence="1">
    <location>
        <begin position="90"/>
        <end position="156"/>
    </location>
</feature>
<gene>
    <name evidence="2" type="ORF">PEX2_050730</name>
</gene>
<dbReference type="EMBL" id="JQFZ01000191">
    <property type="protein sequence ID" value="KGO55585.1"/>
    <property type="molecule type" value="Genomic_DNA"/>
</dbReference>
<dbReference type="STRING" id="27334.A0A0A2KEW9"/>
<dbReference type="Proteomes" id="UP000030143">
    <property type="component" value="Unassembled WGS sequence"/>
</dbReference>
<dbReference type="VEuPathDB" id="FungiDB:PEXP_072080"/>
<evidence type="ECO:0000256" key="1">
    <source>
        <dbReference type="SAM" id="MobiDB-lite"/>
    </source>
</evidence>
<protein>
    <submittedName>
        <fullName evidence="2">Uncharacterized protein</fullName>
    </submittedName>
</protein>
<organism evidence="2 3">
    <name type="scientific">Penicillium expansum</name>
    <name type="common">Blue mold rot fungus</name>
    <dbReference type="NCBI Taxonomy" id="27334"/>
    <lineage>
        <taxon>Eukaryota</taxon>
        <taxon>Fungi</taxon>
        <taxon>Dikarya</taxon>
        <taxon>Ascomycota</taxon>
        <taxon>Pezizomycotina</taxon>
        <taxon>Eurotiomycetes</taxon>
        <taxon>Eurotiomycetidae</taxon>
        <taxon>Eurotiales</taxon>
        <taxon>Aspergillaceae</taxon>
        <taxon>Penicillium</taxon>
    </lineage>
</organism>